<evidence type="ECO:0000313" key="2">
    <source>
        <dbReference type="Proteomes" id="UP001161247"/>
    </source>
</evidence>
<protein>
    <submittedName>
        <fullName evidence="1">OLC1v1018723C1</fullName>
    </submittedName>
</protein>
<reference evidence="1" key="1">
    <citation type="submission" date="2023-03" db="EMBL/GenBank/DDBJ databases">
        <authorList>
            <person name="Julca I."/>
        </authorList>
    </citation>
    <scope>NUCLEOTIDE SEQUENCE</scope>
</reference>
<dbReference type="EMBL" id="OX459126">
    <property type="protein sequence ID" value="CAI9117347.1"/>
    <property type="molecule type" value="Genomic_DNA"/>
</dbReference>
<keyword evidence="2" id="KW-1185">Reference proteome</keyword>
<accession>A0AAV1ECN4</accession>
<gene>
    <name evidence="1" type="ORF">OLC1_LOCUS23422</name>
</gene>
<organism evidence="1 2">
    <name type="scientific">Oldenlandia corymbosa var. corymbosa</name>
    <dbReference type="NCBI Taxonomy" id="529605"/>
    <lineage>
        <taxon>Eukaryota</taxon>
        <taxon>Viridiplantae</taxon>
        <taxon>Streptophyta</taxon>
        <taxon>Embryophyta</taxon>
        <taxon>Tracheophyta</taxon>
        <taxon>Spermatophyta</taxon>
        <taxon>Magnoliopsida</taxon>
        <taxon>eudicotyledons</taxon>
        <taxon>Gunneridae</taxon>
        <taxon>Pentapetalae</taxon>
        <taxon>asterids</taxon>
        <taxon>lamiids</taxon>
        <taxon>Gentianales</taxon>
        <taxon>Rubiaceae</taxon>
        <taxon>Rubioideae</taxon>
        <taxon>Spermacoceae</taxon>
        <taxon>Hedyotis-Oldenlandia complex</taxon>
        <taxon>Oldenlandia</taxon>
    </lineage>
</organism>
<name>A0AAV1ECN4_OLDCO</name>
<proteinExistence type="predicted"/>
<dbReference type="AlphaFoldDB" id="A0AAV1ECN4"/>
<evidence type="ECO:0000313" key="1">
    <source>
        <dbReference type="EMBL" id="CAI9117347.1"/>
    </source>
</evidence>
<dbReference type="Proteomes" id="UP001161247">
    <property type="component" value="Chromosome 9"/>
</dbReference>
<sequence>MDVLSITVRIKDVVMEARYLKGKDILPTKLTLQLCLQTSTFSSTRFSSRVMAPSSRFPRKTMSELFKNDAVLWLPVQALYQSSEEDHLVRVKVSNSLYKSLVQIMTCKGKTLSLESLEKEADPMIPLKHKIGTLHDGLFFLIQSGFNQPTENSWDEKPILIDIEAVANRVISVCNTYLAAHLTDENVNKMDSELLKIVKIPSAFDAKAKRVVPSKSNIPFPQGSKVDLHSTPFTTFRRSV</sequence>